<evidence type="ECO:0000313" key="3">
    <source>
        <dbReference type="Proteomes" id="UP001281761"/>
    </source>
</evidence>
<protein>
    <submittedName>
        <fullName evidence="2">Uncharacterized protein</fullName>
    </submittedName>
</protein>
<dbReference type="Pfam" id="PF15019">
    <property type="entry name" value="C9orf72-like"/>
    <property type="match status" value="1"/>
</dbReference>
<reference evidence="2 3" key="1">
    <citation type="journal article" date="2022" name="bioRxiv">
        <title>Genomics of Preaxostyla Flagellates Illuminates Evolutionary Transitions and the Path Towards Mitochondrial Loss.</title>
        <authorList>
            <person name="Novak L.V.F."/>
            <person name="Treitli S.C."/>
            <person name="Pyrih J."/>
            <person name="Halakuc P."/>
            <person name="Pipaliya S.V."/>
            <person name="Vacek V."/>
            <person name="Brzon O."/>
            <person name="Soukal P."/>
            <person name="Eme L."/>
            <person name="Dacks J.B."/>
            <person name="Karnkowska A."/>
            <person name="Elias M."/>
            <person name="Hampl V."/>
        </authorList>
    </citation>
    <scope>NUCLEOTIDE SEQUENCE [LARGE SCALE GENOMIC DNA]</scope>
    <source>
        <strain evidence="2">NAU3</strain>
        <tissue evidence="2">Gut</tissue>
    </source>
</reference>
<evidence type="ECO:0000256" key="1">
    <source>
        <dbReference type="SAM" id="MobiDB-lite"/>
    </source>
</evidence>
<feature type="compositionally biased region" description="Polar residues" evidence="1">
    <location>
        <begin position="294"/>
        <end position="312"/>
    </location>
</feature>
<feature type="compositionally biased region" description="Polar residues" evidence="1">
    <location>
        <begin position="358"/>
        <end position="371"/>
    </location>
</feature>
<organism evidence="2 3">
    <name type="scientific">Blattamonas nauphoetae</name>
    <dbReference type="NCBI Taxonomy" id="2049346"/>
    <lineage>
        <taxon>Eukaryota</taxon>
        <taxon>Metamonada</taxon>
        <taxon>Preaxostyla</taxon>
        <taxon>Oxymonadida</taxon>
        <taxon>Blattamonas</taxon>
    </lineage>
</organism>
<accession>A0ABQ9Y0C0</accession>
<comment type="caution">
    <text evidence="2">The sequence shown here is derived from an EMBL/GenBank/DDBJ whole genome shotgun (WGS) entry which is preliminary data.</text>
</comment>
<dbReference type="Proteomes" id="UP001281761">
    <property type="component" value="Unassembled WGS sequence"/>
</dbReference>
<dbReference type="InterPro" id="IPR027819">
    <property type="entry name" value="C9orf72"/>
</dbReference>
<feature type="compositionally biased region" description="Low complexity" evidence="1">
    <location>
        <begin position="710"/>
        <end position="725"/>
    </location>
</feature>
<feature type="region of interest" description="Disordered" evidence="1">
    <location>
        <begin position="701"/>
        <end position="725"/>
    </location>
</feature>
<sequence>MAKIRHLCLFWSHYKPFPYYGRILAHSSLIFDAIFLSGVPRPQIEETYLTPQYEEYLQEQSFLQRCMTSHLRTSGYSVVIGEDIAHVNRMVKTLLILTPQHIHTSRLAIKTVQSVSPSHVERKLNHYSSETMSGVSFGAFSQTINATRSAELPGGSPTLHQIYSINSAAKVPETDTQTLFQPPPSLIIPTKTDTSLHSSPSSSTVPPAPTERRRTTFQQNPAKIALSQFQDIYVGSFSSLGVFGMNSNTMRSIRQEQKEILKQQKPLRPKHRTTSVAFLSSPLVQQEICDNDESTPTMPNQNSLPSPATPDTNTDKEDINEKLLTRSSFTLKRLERRRQSRDEKEDAQKQRSNRKSEPNSPVQSQTVQLGWTESEGEVQLVVGRTTTTDTQPRWHRPHKVSKRFEDLERGNDMKHNPHKLRERRMFGISESTPNFTDPLTSHSDYQLHLDEVDVVSSTVNTPLLSRNRWREVLPTLDVGRRRAVFETPDRREGISGIHTPVLSHNFSEPYLEQYNKDTSPSLRTIDPSQPMLGMASLRSSASVNRLTSAKSLSTLTPQSLTEVEEEMEMVQERDSLVYSGYTPGLTVQGVVGTDLSPLVVHHSPHPITVINLKSRTVHTTFSKPGTSSSTPTSHSAFLSFVKQYDSYAANQMNMSETAKQQTEKQLTLKMEKMSLTDDDDHPTPNTDTFGLVDVKFTLLPSKSPTPPVRSSPVSPTPSFGGSAAATPTPTLTTFTLKPLSSPQSYLEFAGLDSPVKPIPSLASFKEFDSTLRGFDSKAVPIPRELSSYLVPREAASPLIFHLFSDITRLDRSSNSILGERVKRLHFRAIFFILFMLKTRGIPLIATKFLQHSNYLSPDLLSDTLFAQLDPENPLTPTQDQQTLTPAERETVLKVVEQALNYLMLNEQYMYDDLGVLSGIGGLFIPHSEKTIQLYSGSGAQFTQFLIHLF</sequence>
<dbReference type="PANTHER" id="PTHR31855">
    <property type="entry name" value="GUANINE NUCLEOTIDE EXCHANGE C9ORF72"/>
    <property type="match status" value="1"/>
</dbReference>
<evidence type="ECO:0000313" key="2">
    <source>
        <dbReference type="EMBL" id="KAK2957178.1"/>
    </source>
</evidence>
<feature type="region of interest" description="Disordered" evidence="1">
    <location>
        <begin position="290"/>
        <end position="371"/>
    </location>
</feature>
<dbReference type="PANTHER" id="PTHR31855:SF2">
    <property type="entry name" value="GUANINE NUCLEOTIDE EXCHANGE FACTOR C9ORF72"/>
    <property type="match status" value="1"/>
</dbReference>
<feature type="compositionally biased region" description="Low complexity" evidence="1">
    <location>
        <begin position="192"/>
        <end position="205"/>
    </location>
</feature>
<gene>
    <name evidence="2" type="ORF">BLNAU_7772</name>
</gene>
<feature type="compositionally biased region" description="Basic and acidic residues" evidence="1">
    <location>
        <begin position="313"/>
        <end position="324"/>
    </location>
</feature>
<dbReference type="EMBL" id="JARBJD010000048">
    <property type="protein sequence ID" value="KAK2957178.1"/>
    <property type="molecule type" value="Genomic_DNA"/>
</dbReference>
<keyword evidence="3" id="KW-1185">Reference proteome</keyword>
<name>A0ABQ9Y0C0_9EUKA</name>
<feature type="region of interest" description="Disordered" evidence="1">
    <location>
        <begin position="190"/>
        <end position="216"/>
    </location>
</feature>
<proteinExistence type="predicted"/>
<feature type="compositionally biased region" description="Basic and acidic residues" evidence="1">
    <location>
        <begin position="340"/>
        <end position="357"/>
    </location>
</feature>